<evidence type="ECO:0000313" key="3">
    <source>
        <dbReference type="Proteomes" id="UP000541444"/>
    </source>
</evidence>
<dbReference type="AlphaFoldDB" id="A0A7J7N7T4"/>
<dbReference type="InterPro" id="IPR032675">
    <property type="entry name" value="LRR_dom_sf"/>
</dbReference>
<dbReference type="Pfam" id="PF07723">
    <property type="entry name" value="LRR_2"/>
    <property type="match status" value="1"/>
</dbReference>
<dbReference type="Pfam" id="PF00646">
    <property type="entry name" value="F-box"/>
    <property type="match status" value="1"/>
</dbReference>
<dbReference type="CDD" id="cd22160">
    <property type="entry name" value="F-box_AtFBL13-like"/>
    <property type="match status" value="1"/>
</dbReference>
<accession>A0A7J7N7T4</accession>
<dbReference type="SUPFAM" id="SSF52047">
    <property type="entry name" value="RNI-like"/>
    <property type="match status" value="1"/>
</dbReference>
<comment type="caution">
    <text evidence="2">The sequence shown here is derived from an EMBL/GenBank/DDBJ whole genome shotgun (WGS) entry which is preliminary data.</text>
</comment>
<keyword evidence="3" id="KW-1185">Reference proteome</keyword>
<dbReference type="Gene3D" id="3.80.10.10">
    <property type="entry name" value="Ribonuclease Inhibitor"/>
    <property type="match status" value="1"/>
</dbReference>
<dbReference type="InterPro" id="IPR050232">
    <property type="entry name" value="FBL13/AtMIF1-like"/>
</dbReference>
<dbReference type="InterPro" id="IPR013101">
    <property type="entry name" value="LRR_PRU1-like"/>
</dbReference>
<dbReference type="SUPFAM" id="SSF81383">
    <property type="entry name" value="F-box domain"/>
    <property type="match status" value="1"/>
</dbReference>
<dbReference type="PANTHER" id="PTHR31900:SF30">
    <property type="entry name" value="SUPERFAMILY PROTEIN, PUTATIVE-RELATED"/>
    <property type="match status" value="1"/>
</dbReference>
<dbReference type="PROSITE" id="PS50181">
    <property type="entry name" value="FBOX"/>
    <property type="match status" value="1"/>
</dbReference>
<dbReference type="InterPro" id="IPR001810">
    <property type="entry name" value="F-box_dom"/>
</dbReference>
<evidence type="ECO:0000259" key="1">
    <source>
        <dbReference type="PROSITE" id="PS50181"/>
    </source>
</evidence>
<dbReference type="SMART" id="SM00256">
    <property type="entry name" value="FBOX"/>
    <property type="match status" value="1"/>
</dbReference>
<dbReference type="InterPro" id="IPR055411">
    <property type="entry name" value="LRR_FXL15/At3g58940/PEG3-like"/>
</dbReference>
<proteinExistence type="predicted"/>
<name>A0A7J7N7T4_9MAGN</name>
<dbReference type="EMBL" id="JACGCM010000999">
    <property type="protein sequence ID" value="KAF6163291.1"/>
    <property type="molecule type" value="Genomic_DNA"/>
</dbReference>
<protein>
    <recommendedName>
        <fullName evidence="1">F-box domain-containing protein</fullName>
    </recommendedName>
</protein>
<organism evidence="2 3">
    <name type="scientific">Kingdonia uniflora</name>
    <dbReference type="NCBI Taxonomy" id="39325"/>
    <lineage>
        <taxon>Eukaryota</taxon>
        <taxon>Viridiplantae</taxon>
        <taxon>Streptophyta</taxon>
        <taxon>Embryophyta</taxon>
        <taxon>Tracheophyta</taxon>
        <taxon>Spermatophyta</taxon>
        <taxon>Magnoliopsida</taxon>
        <taxon>Ranunculales</taxon>
        <taxon>Circaeasteraceae</taxon>
        <taxon>Kingdonia</taxon>
    </lineage>
</organism>
<gene>
    <name evidence="2" type="ORF">GIB67_025155</name>
</gene>
<dbReference type="OrthoDB" id="612216at2759"/>
<feature type="domain" description="F-box" evidence="1">
    <location>
        <begin position="17"/>
        <end position="67"/>
    </location>
</feature>
<dbReference type="PANTHER" id="PTHR31900">
    <property type="entry name" value="F-BOX/RNI SUPERFAMILY PROTEIN-RELATED"/>
    <property type="match status" value="1"/>
</dbReference>
<sequence>MGEKQEQPSLVTEISDVDRISDLPDPILHHVLSFVSILYSVRTCVLSRRWRNLWRSVPCIDFNYDNICRHSVYSWDFVRMNINELVNSVIRHRDKSNIDIFRINLCYYDKFPISNWIRYAIKRKEQVFDLMSACNLPIPSTIFTYELLQVLKLDLPNYRLHLPTTVRLPNLKTLDIVRVRFDNDQSLGSLISSCPILEALHLNGCETSQDFTINAPNLKTLDLSNLKFYGDQSVSSLFASCSLLETLVIRGRDFYNVKNFTILALQLKKLSVLYDGWDSNGSLVFDIFSPCLSSVKIYWKSVPLVYFRDKQPTLSEVEIGCHVDYDSIKLLKQLLTVLFNAESVDLSGIHFQFYSRCEDIFDSFPIQFYNLKRLKVQAWSYYIEFCAFNSLLQHSPNIETLIVQSVSAGTSGEVELIKILLDNAMVLENMIIDASSYNERVNYNELQKICEELKAYPRASTSVRDIVHVKLVPGYNVGDYEELSHSFLEFAASGNTTRYIPVPFVDHSQLVGIPVPRTVSRDDLCSRYADALSTISGMRRLVIDHTFEREKQFEETQAKLEYQLHHYKRLYEVAQSKLEETR</sequence>
<dbReference type="Proteomes" id="UP000541444">
    <property type="component" value="Unassembled WGS sequence"/>
</dbReference>
<evidence type="ECO:0000313" key="2">
    <source>
        <dbReference type="EMBL" id="KAF6163291.1"/>
    </source>
</evidence>
<dbReference type="InterPro" id="IPR053781">
    <property type="entry name" value="F-box_AtFBL13-like"/>
</dbReference>
<dbReference type="Pfam" id="PF24758">
    <property type="entry name" value="LRR_At5g56370"/>
    <property type="match status" value="1"/>
</dbReference>
<reference evidence="2 3" key="1">
    <citation type="journal article" date="2020" name="IScience">
        <title>Genome Sequencing of the Endangered Kingdonia uniflora (Circaeasteraceae, Ranunculales) Reveals Potential Mechanisms of Evolutionary Specialization.</title>
        <authorList>
            <person name="Sun Y."/>
            <person name="Deng T."/>
            <person name="Zhang A."/>
            <person name="Moore M.J."/>
            <person name="Landis J.B."/>
            <person name="Lin N."/>
            <person name="Zhang H."/>
            <person name="Zhang X."/>
            <person name="Huang J."/>
            <person name="Zhang X."/>
            <person name="Sun H."/>
            <person name="Wang H."/>
        </authorList>
    </citation>
    <scope>NUCLEOTIDE SEQUENCE [LARGE SCALE GENOMIC DNA]</scope>
    <source>
        <strain evidence="2">TB1705</strain>
        <tissue evidence="2">Leaf</tissue>
    </source>
</reference>
<dbReference type="Gene3D" id="1.20.1280.50">
    <property type="match status" value="1"/>
</dbReference>
<dbReference type="InterPro" id="IPR036047">
    <property type="entry name" value="F-box-like_dom_sf"/>
</dbReference>